<name>A0A848DF89_9PSEU</name>
<dbReference type="Proteomes" id="UP000586918">
    <property type="component" value="Unassembled WGS sequence"/>
</dbReference>
<comment type="similarity">
    <text evidence="1">Belongs to the barstar family.</text>
</comment>
<sequence>MEARLRGATVGTVGSVDDRADLLVAVARALRFPGYFGHNLDALHDSLTDLSWLPAGQVVLVWDGSDTLRRADPIGYRSVFEVLTSAVEHARDGLRPLRVVLTEPAEQ</sequence>
<dbReference type="AlphaFoldDB" id="A0A848DF89"/>
<evidence type="ECO:0000256" key="1">
    <source>
        <dbReference type="ARBA" id="ARBA00006845"/>
    </source>
</evidence>
<dbReference type="InterPro" id="IPR000468">
    <property type="entry name" value="Barstar"/>
</dbReference>
<accession>A0A848DF89</accession>
<keyword evidence="4" id="KW-1185">Reference proteome</keyword>
<gene>
    <name evidence="3" type="ORF">HF519_06520</name>
</gene>
<dbReference type="Gene3D" id="3.30.370.10">
    <property type="entry name" value="Barstar-like"/>
    <property type="match status" value="1"/>
</dbReference>
<reference evidence="3 4" key="1">
    <citation type="submission" date="2020-04" db="EMBL/GenBank/DDBJ databases">
        <authorList>
            <person name="Klaysubun C."/>
            <person name="Duangmal K."/>
            <person name="Lipun K."/>
        </authorList>
    </citation>
    <scope>NUCLEOTIDE SEQUENCE [LARGE SCALE GENOMIC DNA]</scope>
    <source>
        <strain evidence="3 4">DSM 45300</strain>
    </source>
</reference>
<dbReference type="InterPro" id="IPR035905">
    <property type="entry name" value="Barstar-like_sf"/>
</dbReference>
<evidence type="ECO:0000313" key="4">
    <source>
        <dbReference type="Proteomes" id="UP000586918"/>
    </source>
</evidence>
<comment type="caution">
    <text evidence="3">The sequence shown here is derived from an EMBL/GenBank/DDBJ whole genome shotgun (WGS) entry which is preliminary data.</text>
</comment>
<evidence type="ECO:0000259" key="2">
    <source>
        <dbReference type="Pfam" id="PF01337"/>
    </source>
</evidence>
<dbReference type="SUPFAM" id="SSF52038">
    <property type="entry name" value="Barstar-related"/>
    <property type="match status" value="1"/>
</dbReference>
<dbReference type="EMBL" id="JAAXKZ010000015">
    <property type="protein sequence ID" value="NMH91249.1"/>
    <property type="molecule type" value="Genomic_DNA"/>
</dbReference>
<feature type="domain" description="Barstar (barnase inhibitor)" evidence="2">
    <location>
        <begin position="15"/>
        <end position="101"/>
    </location>
</feature>
<organism evidence="3 4">
    <name type="scientific">Pseudonocardia bannensis</name>
    <dbReference type="NCBI Taxonomy" id="630973"/>
    <lineage>
        <taxon>Bacteria</taxon>
        <taxon>Bacillati</taxon>
        <taxon>Actinomycetota</taxon>
        <taxon>Actinomycetes</taxon>
        <taxon>Pseudonocardiales</taxon>
        <taxon>Pseudonocardiaceae</taxon>
        <taxon>Pseudonocardia</taxon>
    </lineage>
</organism>
<protein>
    <submittedName>
        <fullName evidence="3">Barstar family protein</fullName>
    </submittedName>
</protein>
<dbReference type="Pfam" id="PF01337">
    <property type="entry name" value="Barstar"/>
    <property type="match status" value="1"/>
</dbReference>
<evidence type="ECO:0000313" key="3">
    <source>
        <dbReference type="EMBL" id="NMH91249.1"/>
    </source>
</evidence>
<proteinExistence type="inferred from homology"/>